<feature type="non-terminal residue" evidence="1">
    <location>
        <position position="1"/>
    </location>
</feature>
<evidence type="ECO:0000313" key="1">
    <source>
        <dbReference type="EMBL" id="GIZ01062.1"/>
    </source>
</evidence>
<evidence type="ECO:0008006" key="3">
    <source>
        <dbReference type="Google" id="ProtNLM"/>
    </source>
</evidence>
<sequence length="115" mass="13331">LSIKHIKAELAKAIKTEWQLQWSSSSKGRAVHELCRHVCSQRIQGNYFLTKSSLAMEHWHRTSISFQLSPICSCGKKIEDRAHIIFKCRIMDPEIRGKYFPKNFASRTLLQLLST</sequence>
<organism evidence="1 2">
    <name type="scientific">Caerostris extrusa</name>
    <name type="common">Bark spider</name>
    <name type="synonym">Caerostris bankana</name>
    <dbReference type="NCBI Taxonomy" id="172846"/>
    <lineage>
        <taxon>Eukaryota</taxon>
        <taxon>Metazoa</taxon>
        <taxon>Ecdysozoa</taxon>
        <taxon>Arthropoda</taxon>
        <taxon>Chelicerata</taxon>
        <taxon>Arachnida</taxon>
        <taxon>Araneae</taxon>
        <taxon>Araneomorphae</taxon>
        <taxon>Entelegynae</taxon>
        <taxon>Araneoidea</taxon>
        <taxon>Araneidae</taxon>
        <taxon>Caerostris</taxon>
    </lineage>
</organism>
<keyword evidence="2" id="KW-1185">Reference proteome</keyword>
<dbReference type="EMBL" id="BPLR01001248">
    <property type="protein sequence ID" value="GIZ01062.1"/>
    <property type="molecule type" value="Genomic_DNA"/>
</dbReference>
<name>A0AAV4Y173_CAEEX</name>
<accession>A0AAV4Y173</accession>
<protein>
    <recommendedName>
        <fullName evidence="3">Reverse transcriptase zinc-binding domain-containing protein</fullName>
    </recommendedName>
</protein>
<proteinExistence type="predicted"/>
<comment type="caution">
    <text evidence="1">The sequence shown here is derived from an EMBL/GenBank/DDBJ whole genome shotgun (WGS) entry which is preliminary data.</text>
</comment>
<dbReference type="AlphaFoldDB" id="A0AAV4Y173"/>
<dbReference type="Proteomes" id="UP001054945">
    <property type="component" value="Unassembled WGS sequence"/>
</dbReference>
<reference evidence="1 2" key="1">
    <citation type="submission" date="2021-06" db="EMBL/GenBank/DDBJ databases">
        <title>Caerostris extrusa draft genome.</title>
        <authorList>
            <person name="Kono N."/>
            <person name="Arakawa K."/>
        </authorList>
    </citation>
    <scope>NUCLEOTIDE SEQUENCE [LARGE SCALE GENOMIC DNA]</scope>
</reference>
<gene>
    <name evidence="1" type="ORF">CEXT_404611</name>
</gene>
<evidence type="ECO:0000313" key="2">
    <source>
        <dbReference type="Proteomes" id="UP001054945"/>
    </source>
</evidence>